<evidence type="ECO:0000313" key="4">
    <source>
        <dbReference type="WBParaSite" id="ECPE_0000399901-mRNA-1"/>
    </source>
</evidence>
<reference evidence="2 3" key="2">
    <citation type="submission" date="2018-11" db="EMBL/GenBank/DDBJ databases">
        <authorList>
            <consortium name="Pathogen Informatics"/>
        </authorList>
    </citation>
    <scope>NUCLEOTIDE SEQUENCE [LARGE SCALE GENOMIC DNA]</scope>
    <source>
        <strain evidence="2 3">Egypt</strain>
    </source>
</reference>
<name>A0A183AAK7_9TREM</name>
<keyword evidence="3" id="KW-1185">Reference proteome</keyword>
<feature type="domain" description="Voltage-dependent calcium channel alpha-2/delta subunit conserved region" evidence="1">
    <location>
        <begin position="15"/>
        <end position="121"/>
    </location>
</feature>
<evidence type="ECO:0000313" key="3">
    <source>
        <dbReference type="Proteomes" id="UP000272942"/>
    </source>
</evidence>
<gene>
    <name evidence="2" type="ORF">ECPE_LOCUS3992</name>
</gene>
<dbReference type="OrthoDB" id="10054666at2759"/>
<protein>
    <submittedName>
        <fullName evidence="4">VGCC_alpha2 domain-containing protein</fullName>
    </submittedName>
</protein>
<organism evidence="4">
    <name type="scientific">Echinostoma caproni</name>
    <dbReference type="NCBI Taxonomy" id="27848"/>
    <lineage>
        <taxon>Eukaryota</taxon>
        <taxon>Metazoa</taxon>
        <taxon>Spiralia</taxon>
        <taxon>Lophotrochozoa</taxon>
        <taxon>Platyhelminthes</taxon>
        <taxon>Trematoda</taxon>
        <taxon>Digenea</taxon>
        <taxon>Plagiorchiida</taxon>
        <taxon>Echinostomata</taxon>
        <taxon>Echinostomatoidea</taxon>
        <taxon>Echinostomatidae</taxon>
        <taxon>Echinostoma</taxon>
    </lineage>
</organism>
<dbReference type="EMBL" id="UZAN01040882">
    <property type="protein sequence ID" value="VDP71262.1"/>
    <property type="molecule type" value="Genomic_DNA"/>
</dbReference>
<reference evidence="4" key="1">
    <citation type="submission" date="2016-06" db="UniProtKB">
        <authorList>
            <consortium name="WormBaseParasite"/>
        </authorList>
    </citation>
    <scope>IDENTIFICATION</scope>
</reference>
<evidence type="ECO:0000313" key="2">
    <source>
        <dbReference type="EMBL" id="VDP71262.1"/>
    </source>
</evidence>
<accession>A0A183AAK7</accession>
<dbReference type="WBParaSite" id="ECPE_0000399901-mRNA-1">
    <property type="protein sequence ID" value="ECPE_0000399901-mRNA-1"/>
    <property type="gene ID" value="ECPE_0000399901"/>
</dbReference>
<evidence type="ECO:0000259" key="1">
    <source>
        <dbReference type="Pfam" id="PF08473"/>
    </source>
</evidence>
<dbReference type="Proteomes" id="UP000272942">
    <property type="component" value="Unassembled WGS sequence"/>
</dbReference>
<sequence>MTRPVFKAPQNDVVMAVVGLQLTHSQLKAIFDRVTNSCVAGHCQPCGSPNVHCYVINQAALVLVSSKGEKEVGQSLKEINCALVEAMVNQSALTQYYLYDFQGICIEVSRDVMSFATRLVAVLKSAQAGPEGDSQWENTLKFASLNTQIPSEEAIGF</sequence>
<proteinExistence type="predicted"/>
<dbReference type="Pfam" id="PF08473">
    <property type="entry name" value="VGCC_alpha2"/>
    <property type="match status" value="1"/>
</dbReference>
<dbReference type="AlphaFoldDB" id="A0A183AAK7"/>
<dbReference type="InterPro" id="IPR013680">
    <property type="entry name" value="VDCC_a2/dsu"/>
</dbReference>